<dbReference type="InterPro" id="IPR001544">
    <property type="entry name" value="Aminotrans_IV"/>
</dbReference>
<comment type="function">
    <text evidence="2 17">Acts on leucine, isoleucine and valine.</text>
</comment>
<organism evidence="18 19">
    <name type="scientific">Orenia marismortui</name>
    <dbReference type="NCBI Taxonomy" id="46469"/>
    <lineage>
        <taxon>Bacteria</taxon>
        <taxon>Bacillati</taxon>
        <taxon>Bacillota</taxon>
        <taxon>Clostridia</taxon>
        <taxon>Halanaerobiales</taxon>
        <taxon>Halobacteroidaceae</taxon>
        <taxon>Orenia</taxon>
    </lineage>
</organism>
<evidence type="ECO:0000256" key="15">
    <source>
        <dbReference type="RuleBase" id="RU004106"/>
    </source>
</evidence>
<dbReference type="Proteomes" id="UP000295832">
    <property type="component" value="Unassembled WGS sequence"/>
</dbReference>
<dbReference type="InterPro" id="IPR050571">
    <property type="entry name" value="Class-IV_PLP-Dep_Aminotrnsfr"/>
</dbReference>
<dbReference type="InterPro" id="IPR043131">
    <property type="entry name" value="BCAT-like_N"/>
</dbReference>
<keyword evidence="11 17" id="KW-0100">Branched-chain amino acid biosynthesis</keyword>
<evidence type="ECO:0000256" key="1">
    <source>
        <dbReference type="ARBA" id="ARBA00001933"/>
    </source>
</evidence>
<dbReference type="InterPro" id="IPR018300">
    <property type="entry name" value="Aminotrans_IV_CS"/>
</dbReference>
<dbReference type="PANTHER" id="PTHR42743:SF11">
    <property type="entry name" value="AMINODEOXYCHORISMATE LYASE"/>
    <property type="match status" value="1"/>
</dbReference>
<dbReference type="NCBIfam" id="NF006185">
    <property type="entry name" value="PRK08320.1"/>
    <property type="match status" value="1"/>
</dbReference>
<dbReference type="FunFam" id="3.30.470.10:FF:000006">
    <property type="entry name" value="Branched-chain-amino-acid aminotransferase"/>
    <property type="match status" value="1"/>
</dbReference>
<dbReference type="EC" id="2.6.1.42" evidence="17"/>
<proteinExistence type="inferred from homology"/>
<comment type="catalytic activity">
    <reaction evidence="14 17">
        <text>L-leucine + 2-oxoglutarate = 4-methyl-2-oxopentanoate + L-glutamate</text>
        <dbReference type="Rhea" id="RHEA:18321"/>
        <dbReference type="ChEBI" id="CHEBI:16810"/>
        <dbReference type="ChEBI" id="CHEBI:17865"/>
        <dbReference type="ChEBI" id="CHEBI:29985"/>
        <dbReference type="ChEBI" id="CHEBI:57427"/>
        <dbReference type="EC" id="2.6.1.42"/>
    </reaction>
</comment>
<dbReference type="EMBL" id="SOEG01000005">
    <property type="protein sequence ID" value="TDX52721.1"/>
    <property type="molecule type" value="Genomic_DNA"/>
</dbReference>
<comment type="catalytic activity">
    <reaction evidence="12 17">
        <text>L-valine + 2-oxoglutarate = 3-methyl-2-oxobutanoate + L-glutamate</text>
        <dbReference type="Rhea" id="RHEA:24813"/>
        <dbReference type="ChEBI" id="CHEBI:11851"/>
        <dbReference type="ChEBI" id="CHEBI:16810"/>
        <dbReference type="ChEBI" id="CHEBI:29985"/>
        <dbReference type="ChEBI" id="CHEBI:57762"/>
        <dbReference type="EC" id="2.6.1.42"/>
    </reaction>
</comment>
<evidence type="ECO:0000256" key="9">
    <source>
        <dbReference type="ARBA" id="ARBA00022679"/>
    </source>
</evidence>
<evidence type="ECO:0000256" key="8">
    <source>
        <dbReference type="ARBA" id="ARBA00022605"/>
    </source>
</evidence>
<dbReference type="NCBIfam" id="TIGR01122">
    <property type="entry name" value="ilvE_I"/>
    <property type="match status" value="1"/>
</dbReference>
<name>A0A4R8H0B1_9FIRM</name>
<evidence type="ECO:0000256" key="3">
    <source>
        <dbReference type="ARBA" id="ARBA00004824"/>
    </source>
</evidence>
<evidence type="ECO:0000256" key="13">
    <source>
        <dbReference type="ARBA" id="ARBA00048798"/>
    </source>
</evidence>
<dbReference type="UniPathway" id="UPA00047">
    <property type="reaction ID" value="UER00058"/>
</dbReference>
<evidence type="ECO:0000256" key="10">
    <source>
        <dbReference type="ARBA" id="ARBA00022898"/>
    </source>
</evidence>
<comment type="pathway">
    <text evidence="4 17">Amino-acid biosynthesis; L-valine biosynthesis; L-valine from pyruvate: step 4/4.</text>
</comment>
<dbReference type="GO" id="GO:0009097">
    <property type="term" value="P:isoleucine biosynthetic process"/>
    <property type="evidence" value="ECO:0007669"/>
    <property type="project" value="UniProtKB-UniPathway"/>
</dbReference>
<evidence type="ECO:0000256" key="6">
    <source>
        <dbReference type="ARBA" id="ARBA00009320"/>
    </source>
</evidence>
<gene>
    <name evidence="17" type="primary">ilvE</name>
    <name evidence="18" type="ORF">C7959_10575</name>
</gene>
<comment type="pathway">
    <text evidence="3 17">Amino-acid biosynthesis; L-isoleucine biosynthesis; L-isoleucine from 2-oxobutanoate: step 4/4.</text>
</comment>
<dbReference type="InterPro" id="IPR036038">
    <property type="entry name" value="Aminotransferase-like"/>
</dbReference>
<dbReference type="GO" id="GO:0052656">
    <property type="term" value="F:L-isoleucine-2-oxoglutarate transaminase activity"/>
    <property type="evidence" value="ECO:0007669"/>
    <property type="project" value="RHEA"/>
</dbReference>
<evidence type="ECO:0000256" key="5">
    <source>
        <dbReference type="ARBA" id="ARBA00005072"/>
    </source>
</evidence>
<dbReference type="PROSITE" id="PS00770">
    <property type="entry name" value="AA_TRANSFER_CLASS_4"/>
    <property type="match status" value="1"/>
</dbReference>
<dbReference type="InterPro" id="IPR005785">
    <property type="entry name" value="B_amino_transI"/>
</dbReference>
<dbReference type="Gene3D" id="3.30.470.10">
    <property type="match status" value="1"/>
</dbReference>
<evidence type="ECO:0000256" key="14">
    <source>
        <dbReference type="ARBA" id="ARBA00049229"/>
    </source>
</evidence>
<evidence type="ECO:0000256" key="4">
    <source>
        <dbReference type="ARBA" id="ARBA00004931"/>
    </source>
</evidence>
<dbReference type="AlphaFoldDB" id="A0A4R8H0B1"/>
<dbReference type="NCBIfam" id="NF005146">
    <property type="entry name" value="PRK06606.1"/>
    <property type="match status" value="1"/>
</dbReference>
<keyword evidence="19" id="KW-1185">Reference proteome</keyword>
<dbReference type="GO" id="GO:0009098">
    <property type="term" value="P:L-leucine biosynthetic process"/>
    <property type="evidence" value="ECO:0007669"/>
    <property type="project" value="UniProtKB-UniPathway"/>
</dbReference>
<reference evidence="18 19" key="1">
    <citation type="submission" date="2019-03" db="EMBL/GenBank/DDBJ databases">
        <title>Subsurface microbial communities from deep shales in Ohio and West Virginia, USA.</title>
        <authorList>
            <person name="Wrighton K."/>
        </authorList>
    </citation>
    <scope>NUCLEOTIDE SEQUENCE [LARGE SCALE GENOMIC DNA]</scope>
    <source>
        <strain evidence="18 19">MSL 6dP</strain>
    </source>
</reference>
<evidence type="ECO:0000313" key="18">
    <source>
        <dbReference type="EMBL" id="TDX52721.1"/>
    </source>
</evidence>
<dbReference type="CDD" id="cd01558">
    <property type="entry name" value="D-AAT_like"/>
    <property type="match status" value="1"/>
</dbReference>
<dbReference type="GO" id="GO:0052654">
    <property type="term" value="F:L-leucine-2-oxoglutarate transaminase activity"/>
    <property type="evidence" value="ECO:0007669"/>
    <property type="project" value="RHEA"/>
</dbReference>
<comment type="cofactor">
    <cofactor evidence="1 16">
        <name>pyridoxal 5'-phosphate</name>
        <dbReference type="ChEBI" id="CHEBI:597326"/>
    </cofactor>
</comment>
<comment type="pathway">
    <text evidence="5 17">Amino-acid biosynthesis; L-leucine biosynthesis; L-leucine from 3-methyl-2-oxobutanoate: step 4/4.</text>
</comment>
<evidence type="ECO:0000256" key="17">
    <source>
        <dbReference type="RuleBase" id="RU364094"/>
    </source>
</evidence>
<sequence length="300" mass="33479">MERVRILSSQKIFLNDELVEKSEAKISVFDHGFLYGDGIFEGIRAYNGRIFRFEEHIKRLYESAKAIMLDIPMTPEEMKEAVIETIKANELEDAYIRLVVSRGVGDLGLDPNKCDKATVIIIASDITLYPEEFYQNGLEVVTVPTRRNIPEALNPRIKSLNYLNNILAKIEANQAGVLEAIMLNNEGYVAECTGDNIFIVKDGVLMTPPTYIGALKGIKRGVVLEVAEELGLEVKEEVFTRHDIFVADECFLSGTAAEVIPVIKVDGRVIGEGSPGDYTKKLIKEFRKKAETTGTPIYSK</sequence>
<dbReference type="UniPathway" id="UPA00049">
    <property type="reaction ID" value="UER00062"/>
</dbReference>
<dbReference type="FunFam" id="3.20.10.10:FF:000008">
    <property type="entry name" value="Branched-chain-amino-acid aminotransferase"/>
    <property type="match status" value="1"/>
</dbReference>
<dbReference type="GO" id="GO:0005829">
    <property type="term" value="C:cytosol"/>
    <property type="evidence" value="ECO:0007669"/>
    <property type="project" value="TreeGrafter"/>
</dbReference>
<keyword evidence="9 17" id="KW-0808">Transferase</keyword>
<comment type="similarity">
    <text evidence="6 15">Belongs to the class-IV pyridoxal-phosphate-dependent aminotransferase family.</text>
</comment>
<dbReference type="Gene3D" id="3.20.10.10">
    <property type="entry name" value="D-amino Acid Aminotransferase, subunit A, domain 2"/>
    <property type="match status" value="1"/>
</dbReference>
<accession>A0A4R8H0B1</accession>
<dbReference type="PANTHER" id="PTHR42743">
    <property type="entry name" value="AMINO-ACID AMINOTRANSFERASE"/>
    <property type="match status" value="1"/>
</dbReference>
<dbReference type="SUPFAM" id="SSF56752">
    <property type="entry name" value="D-aminoacid aminotransferase-like PLP-dependent enzymes"/>
    <property type="match status" value="1"/>
</dbReference>
<dbReference type="GO" id="GO:0052655">
    <property type="term" value="F:L-valine-2-oxoglutarate transaminase activity"/>
    <property type="evidence" value="ECO:0007669"/>
    <property type="project" value="RHEA"/>
</dbReference>
<comment type="catalytic activity">
    <reaction evidence="13 17">
        <text>L-isoleucine + 2-oxoglutarate = (S)-3-methyl-2-oxopentanoate + L-glutamate</text>
        <dbReference type="Rhea" id="RHEA:24801"/>
        <dbReference type="ChEBI" id="CHEBI:16810"/>
        <dbReference type="ChEBI" id="CHEBI:29985"/>
        <dbReference type="ChEBI" id="CHEBI:35146"/>
        <dbReference type="ChEBI" id="CHEBI:58045"/>
        <dbReference type="EC" id="2.6.1.42"/>
    </reaction>
</comment>
<protein>
    <recommendedName>
        <fullName evidence="17">Branched-chain-amino-acid aminotransferase</fullName>
        <shortName evidence="17">BCAT</shortName>
        <ecNumber evidence="17">2.6.1.42</ecNumber>
    </recommendedName>
</protein>
<dbReference type="InterPro" id="IPR043132">
    <property type="entry name" value="BCAT-like_C"/>
</dbReference>
<evidence type="ECO:0000256" key="12">
    <source>
        <dbReference type="ARBA" id="ARBA00048212"/>
    </source>
</evidence>
<dbReference type="Pfam" id="PF01063">
    <property type="entry name" value="Aminotran_4"/>
    <property type="match status" value="1"/>
</dbReference>
<evidence type="ECO:0000256" key="7">
    <source>
        <dbReference type="ARBA" id="ARBA00022576"/>
    </source>
</evidence>
<evidence type="ECO:0000256" key="2">
    <source>
        <dbReference type="ARBA" id="ARBA00003109"/>
    </source>
</evidence>
<comment type="caution">
    <text evidence="18">The sequence shown here is derived from an EMBL/GenBank/DDBJ whole genome shotgun (WGS) entry which is preliminary data.</text>
</comment>
<keyword evidence="10 16" id="KW-0663">Pyridoxal phosphate</keyword>
<dbReference type="GO" id="GO:0009099">
    <property type="term" value="P:L-valine biosynthetic process"/>
    <property type="evidence" value="ECO:0007669"/>
    <property type="project" value="UniProtKB-UniPathway"/>
</dbReference>
<evidence type="ECO:0000256" key="11">
    <source>
        <dbReference type="ARBA" id="ARBA00023304"/>
    </source>
</evidence>
<dbReference type="UniPathway" id="UPA00048">
    <property type="reaction ID" value="UER00073"/>
</dbReference>
<dbReference type="RefSeq" id="WP_134115436.1">
    <property type="nucleotide sequence ID" value="NZ_SOEG01000005.1"/>
</dbReference>
<evidence type="ECO:0000256" key="16">
    <source>
        <dbReference type="RuleBase" id="RU004516"/>
    </source>
</evidence>
<evidence type="ECO:0000313" key="19">
    <source>
        <dbReference type="Proteomes" id="UP000295832"/>
    </source>
</evidence>
<dbReference type="STRING" id="926561.GCA_000379025_00234"/>
<keyword evidence="8 17" id="KW-0028">Amino-acid biosynthesis</keyword>
<keyword evidence="7 17" id="KW-0032">Aminotransferase</keyword>